<protein>
    <recommendedName>
        <fullName evidence="3">ADP-ribosylglycohydrolase</fullName>
    </recommendedName>
</protein>
<dbReference type="AlphaFoldDB" id="A0A7U9TLI4"/>
<proteinExistence type="predicted"/>
<name>A0A7U9TLI4_9MOLU</name>
<evidence type="ECO:0008006" key="3">
    <source>
        <dbReference type="Google" id="ProtNLM"/>
    </source>
</evidence>
<dbReference type="Gene3D" id="1.10.4080.10">
    <property type="entry name" value="ADP-ribosylation/Crystallin J1"/>
    <property type="match status" value="1"/>
</dbReference>
<dbReference type="InterPro" id="IPR036705">
    <property type="entry name" value="Ribosyl_crysJ1_sf"/>
</dbReference>
<dbReference type="RefSeq" id="WP_176239634.1">
    <property type="nucleotide sequence ID" value="NZ_AP024412.1"/>
</dbReference>
<keyword evidence="2" id="KW-1185">Reference proteome</keyword>
<dbReference type="SUPFAM" id="SSF101478">
    <property type="entry name" value="ADP-ribosylglycohydrolase"/>
    <property type="match status" value="1"/>
</dbReference>
<evidence type="ECO:0000313" key="1">
    <source>
        <dbReference type="EMBL" id="BCR36172.1"/>
    </source>
</evidence>
<accession>A0A7U9TLI4</accession>
<evidence type="ECO:0000313" key="2">
    <source>
        <dbReference type="Proteomes" id="UP000620133"/>
    </source>
</evidence>
<reference evidence="1" key="1">
    <citation type="submission" date="2021-01" db="EMBL/GenBank/DDBJ databases">
        <title>Draft genome sequence of Acholeplasmataceae bacterium strain Mahy22.</title>
        <authorList>
            <person name="Watanabe M."/>
            <person name="Kojima H."/>
            <person name="Fukui M."/>
        </authorList>
    </citation>
    <scope>NUCLEOTIDE SEQUENCE</scope>
    <source>
        <strain evidence="1">Mahy22</strain>
    </source>
</reference>
<gene>
    <name evidence="1" type="ORF">MPAN_010650</name>
</gene>
<dbReference type="Proteomes" id="UP000620133">
    <property type="component" value="Chromosome"/>
</dbReference>
<dbReference type="InterPro" id="IPR005502">
    <property type="entry name" value="Ribosyl_crysJ1"/>
</dbReference>
<dbReference type="KEGG" id="manr:MPAN_010650"/>
<dbReference type="Pfam" id="PF03747">
    <property type="entry name" value="ADP_ribosyl_GH"/>
    <property type="match status" value="1"/>
</dbReference>
<organism evidence="1 2">
    <name type="scientific">Mariniplasma anaerobium</name>
    <dbReference type="NCBI Taxonomy" id="2735436"/>
    <lineage>
        <taxon>Bacteria</taxon>
        <taxon>Bacillati</taxon>
        <taxon>Mycoplasmatota</taxon>
        <taxon>Mollicutes</taxon>
        <taxon>Acholeplasmatales</taxon>
        <taxon>Acholeplasmataceae</taxon>
        <taxon>Mariniplasma</taxon>
    </lineage>
</organism>
<sequence>MKKYIYPALLANAATLGVHWIYNVQYLQNLSEKQSLLFLVQDEQVFKQAAPSFFAYPNTVLGDLSVQGEILKWLYDAKSSNNKFNQADYKTLLLSKFLPGGSYKGYVESYGKKLVAIDLLDQLKTDSSQITLNDDQLVGFIPYILAKELDLSLDDAWSLASLFTKQSFYLDYYRMFDSILENPEEENIKHAIEQSLILAPKDKLPTLEKAIQMSNTNDFIEEYAGRACSVDDAIPVIIHVLYHSTSFEDALNINAKIGGASADRSLLIGAILSQVYDIPTDWNEKVSPKLILK</sequence>
<dbReference type="EMBL" id="AP024412">
    <property type="protein sequence ID" value="BCR36172.1"/>
    <property type="molecule type" value="Genomic_DNA"/>
</dbReference>